<dbReference type="EMBL" id="JAFGDB010000016">
    <property type="protein sequence ID" value="MBN2067028.1"/>
    <property type="molecule type" value="Genomic_DNA"/>
</dbReference>
<evidence type="ECO:0000256" key="2">
    <source>
        <dbReference type="ARBA" id="ARBA00001958"/>
    </source>
</evidence>
<dbReference type="FunFam" id="3.30.300.10:FF:000003">
    <property type="entry name" value="S-adenosylmethionine synthase"/>
    <property type="match status" value="1"/>
</dbReference>
<keyword evidence="11" id="KW-0460">Magnesium</keyword>
<evidence type="ECO:0000259" key="15">
    <source>
        <dbReference type="Pfam" id="PF02772"/>
    </source>
</evidence>
<evidence type="ECO:0000256" key="5">
    <source>
        <dbReference type="ARBA" id="ARBA00012828"/>
    </source>
</evidence>
<dbReference type="Proteomes" id="UP000809243">
    <property type="component" value="Unassembled WGS sequence"/>
</dbReference>
<comment type="pathway">
    <text evidence="3">Amino-acid biosynthesis; S-adenosyl-L-methionine biosynthesis; S-adenosyl-L-methionine from L-methionine: step 1/1.</text>
</comment>
<comment type="cofactor">
    <cofactor evidence="2">
        <name>K(+)</name>
        <dbReference type="ChEBI" id="CHEBI:29103"/>
    </cofactor>
</comment>
<evidence type="ECO:0000256" key="9">
    <source>
        <dbReference type="ARBA" id="ARBA00022741"/>
    </source>
</evidence>
<dbReference type="InterPro" id="IPR022629">
    <property type="entry name" value="S-AdoMet_synt_central"/>
</dbReference>
<gene>
    <name evidence="17" type="ORF">JW744_01015</name>
</gene>
<name>A0A938YMQ6_9ARCH</name>
<keyword evidence="7 17" id="KW-0808">Transferase</keyword>
<dbReference type="GO" id="GO:0005524">
    <property type="term" value="F:ATP binding"/>
    <property type="evidence" value="ECO:0007669"/>
    <property type="project" value="UniProtKB-KW"/>
</dbReference>
<keyword evidence="6" id="KW-0554">One-carbon metabolism</keyword>
<evidence type="ECO:0000313" key="17">
    <source>
        <dbReference type="EMBL" id="MBN2067028.1"/>
    </source>
</evidence>
<dbReference type="InterPro" id="IPR022628">
    <property type="entry name" value="S-AdoMet_synt_N"/>
</dbReference>
<dbReference type="InterPro" id="IPR022631">
    <property type="entry name" value="ADOMET_SYNTHASE_CS"/>
</dbReference>
<dbReference type="PANTHER" id="PTHR11964">
    <property type="entry name" value="S-ADENOSYLMETHIONINE SYNTHETASE"/>
    <property type="match status" value="1"/>
</dbReference>
<evidence type="ECO:0000256" key="4">
    <source>
        <dbReference type="ARBA" id="ARBA00009685"/>
    </source>
</evidence>
<keyword evidence="9" id="KW-0547">Nucleotide-binding</keyword>
<evidence type="ECO:0000256" key="10">
    <source>
        <dbReference type="ARBA" id="ARBA00022840"/>
    </source>
</evidence>
<evidence type="ECO:0000259" key="16">
    <source>
        <dbReference type="Pfam" id="PF02773"/>
    </source>
</evidence>
<feature type="domain" description="S-adenosylmethionine synthetase C-terminal" evidence="16">
    <location>
        <begin position="235"/>
        <end position="374"/>
    </location>
</feature>
<keyword evidence="12" id="KW-0630">Potassium</keyword>
<evidence type="ECO:0000256" key="7">
    <source>
        <dbReference type="ARBA" id="ARBA00022679"/>
    </source>
</evidence>
<dbReference type="HAMAP" id="MF_00086">
    <property type="entry name" value="S_AdoMet_synth1"/>
    <property type="match status" value="1"/>
</dbReference>
<evidence type="ECO:0000256" key="13">
    <source>
        <dbReference type="NCBIfam" id="TIGR01034"/>
    </source>
</evidence>
<dbReference type="AlphaFoldDB" id="A0A938YMQ6"/>
<dbReference type="PROSITE" id="PS00376">
    <property type="entry name" value="ADOMET_SYNTHASE_1"/>
    <property type="match status" value="1"/>
</dbReference>
<evidence type="ECO:0000256" key="1">
    <source>
        <dbReference type="ARBA" id="ARBA00001946"/>
    </source>
</evidence>
<sequence length="387" mass="42417">MRTGNGKFLFTSEAMAEGHPDKVCDQISDAVLDEIIKDDPTARVACETMAGMGFVVVTGEITTKTYVDVQKIARGVIRDIGYDKPEYGFDYQSVGILTSIHEQSPDIAMGVNEKEGEAGAGDQGMMSGYATNETPELMPAPIMYAHKLAMKLTEARKNGTLKYLRPDGKTQVTIEYEGAKPKRITAVVVAAQHDPDVELEQLRADIKEKVIKPVCGEMADDSTEYFINNTGRFVMGGPVADAGCTGRKIIVDTYGGVGNHGGGAFSGKDPTKVDRSAAYMARHIAKNIVKAGLADRAEVQISYAIGGRQPISLFIDMHGTCKTEPQKVYNAVKKLFDLRPSEIVKYLDLRKPIFRKACTYGHFGHEDEIFSWEKTNKAEELRKECGL</sequence>
<dbReference type="Pfam" id="PF00438">
    <property type="entry name" value="S-AdoMet_synt_N"/>
    <property type="match status" value="1"/>
</dbReference>
<keyword evidence="10" id="KW-0067">ATP-binding</keyword>
<dbReference type="GO" id="GO:0006556">
    <property type="term" value="P:S-adenosylmethionine biosynthetic process"/>
    <property type="evidence" value="ECO:0007669"/>
    <property type="project" value="UniProtKB-UniRule"/>
</dbReference>
<accession>A0A938YMQ6</accession>
<dbReference type="InterPro" id="IPR022636">
    <property type="entry name" value="S-AdoMet_synthetase_sfam"/>
</dbReference>
<feature type="domain" description="S-adenosylmethionine synthetase central" evidence="15">
    <location>
        <begin position="118"/>
        <end position="233"/>
    </location>
</feature>
<dbReference type="Gene3D" id="3.30.300.10">
    <property type="match status" value="3"/>
</dbReference>
<evidence type="ECO:0000259" key="14">
    <source>
        <dbReference type="Pfam" id="PF00438"/>
    </source>
</evidence>
<dbReference type="GO" id="GO:0006730">
    <property type="term" value="P:one-carbon metabolic process"/>
    <property type="evidence" value="ECO:0007669"/>
    <property type="project" value="UniProtKB-KW"/>
</dbReference>
<dbReference type="GO" id="GO:0004478">
    <property type="term" value="F:methionine adenosyltransferase activity"/>
    <property type="evidence" value="ECO:0007669"/>
    <property type="project" value="UniProtKB-UniRule"/>
</dbReference>
<dbReference type="EC" id="2.5.1.6" evidence="5 13"/>
<dbReference type="PROSITE" id="PS00377">
    <property type="entry name" value="ADOMET_SYNTHASE_2"/>
    <property type="match status" value="1"/>
</dbReference>
<proteinExistence type="inferred from homology"/>
<comment type="caution">
    <text evidence="17">The sequence shown here is derived from an EMBL/GenBank/DDBJ whole genome shotgun (WGS) entry which is preliminary data.</text>
</comment>
<evidence type="ECO:0000313" key="18">
    <source>
        <dbReference type="Proteomes" id="UP000809243"/>
    </source>
</evidence>
<reference evidence="17" key="1">
    <citation type="submission" date="2021-01" db="EMBL/GenBank/DDBJ databases">
        <title>Active Sulfur Cycling in an Early Earth Analoge.</title>
        <authorList>
            <person name="Hahn C.R."/>
            <person name="Youssef N.H."/>
            <person name="Elshahed M."/>
        </authorList>
    </citation>
    <scope>NUCLEOTIDE SEQUENCE</scope>
    <source>
        <strain evidence="17">Zod_Metabat.1151</strain>
    </source>
</reference>
<evidence type="ECO:0000256" key="11">
    <source>
        <dbReference type="ARBA" id="ARBA00022842"/>
    </source>
</evidence>
<comment type="similarity">
    <text evidence="4">Belongs to the AdoMet synthase family.</text>
</comment>
<organism evidence="17 18">
    <name type="scientific">Candidatus Iainarchaeum sp</name>
    <dbReference type="NCBI Taxonomy" id="3101447"/>
    <lineage>
        <taxon>Archaea</taxon>
        <taxon>Candidatus Iainarchaeota</taxon>
        <taxon>Candidatus Iainarchaeia</taxon>
        <taxon>Candidatus Iainarchaeales</taxon>
        <taxon>Candidatus Iainarchaeaceae</taxon>
        <taxon>Candidatus Iainarchaeum</taxon>
    </lineage>
</organism>
<dbReference type="InterPro" id="IPR002133">
    <property type="entry name" value="S-AdoMet_synthetase"/>
</dbReference>
<dbReference type="SUPFAM" id="SSF55973">
    <property type="entry name" value="S-adenosylmethionine synthetase"/>
    <property type="match status" value="3"/>
</dbReference>
<dbReference type="Pfam" id="PF02773">
    <property type="entry name" value="S-AdoMet_synt_C"/>
    <property type="match status" value="1"/>
</dbReference>
<dbReference type="GO" id="GO:0046872">
    <property type="term" value="F:metal ion binding"/>
    <property type="evidence" value="ECO:0007669"/>
    <property type="project" value="UniProtKB-KW"/>
</dbReference>
<dbReference type="PIRSF" id="PIRSF000497">
    <property type="entry name" value="MAT"/>
    <property type="match status" value="1"/>
</dbReference>
<dbReference type="CDD" id="cd18079">
    <property type="entry name" value="S-AdoMet_synt"/>
    <property type="match status" value="1"/>
</dbReference>
<dbReference type="InterPro" id="IPR022630">
    <property type="entry name" value="S-AdoMet_synt_C"/>
</dbReference>
<evidence type="ECO:0000256" key="6">
    <source>
        <dbReference type="ARBA" id="ARBA00022563"/>
    </source>
</evidence>
<feature type="domain" description="S-adenosylmethionine synthetase N-terminal" evidence="14">
    <location>
        <begin position="7"/>
        <end position="105"/>
    </location>
</feature>
<comment type="cofactor">
    <cofactor evidence="1">
        <name>Mg(2+)</name>
        <dbReference type="ChEBI" id="CHEBI:18420"/>
    </cofactor>
</comment>
<dbReference type="Pfam" id="PF02772">
    <property type="entry name" value="S-AdoMet_synt_M"/>
    <property type="match status" value="1"/>
</dbReference>
<evidence type="ECO:0000256" key="12">
    <source>
        <dbReference type="ARBA" id="ARBA00022958"/>
    </source>
</evidence>
<dbReference type="NCBIfam" id="TIGR01034">
    <property type="entry name" value="metK"/>
    <property type="match status" value="1"/>
</dbReference>
<evidence type="ECO:0000256" key="3">
    <source>
        <dbReference type="ARBA" id="ARBA00005224"/>
    </source>
</evidence>
<keyword evidence="8" id="KW-0479">Metal-binding</keyword>
<evidence type="ECO:0000256" key="8">
    <source>
        <dbReference type="ARBA" id="ARBA00022723"/>
    </source>
</evidence>
<protein>
    <recommendedName>
        <fullName evidence="5 13">Methionine adenosyltransferase</fullName>
        <ecNumber evidence="5 13">2.5.1.6</ecNumber>
    </recommendedName>
</protein>